<dbReference type="GeneID" id="11511119"/>
<dbReference type="InterPro" id="IPR021848">
    <property type="entry name" value="HODM_asu-like"/>
</dbReference>
<evidence type="ECO:0000256" key="2">
    <source>
        <dbReference type="SAM" id="SignalP"/>
    </source>
</evidence>
<name>G2QKK8_THET4</name>
<dbReference type="HOGENOM" id="CLU_025462_2_0_1"/>
<protein>
    <submittedName>
        <fullName evidence="3">Uncharacterized protein</fullName>
    </submittedName>
</protein>
<dbReference type="RefSeq" id="XP_003665359.1">
    <property type="nucleotide sequence ID" value="XM_003665311.1"/>
</dbReference>
<dbReference type="OMA" id="VKRTNWS"/>
<reference evidence="3 4" key="1">
    <citation type="journal article" date="2011" name="Nat. Biotechnol.">
        <title>Comparative genomic analysis of the thermophilic biomass-degrading fungi Myceliophthora thermophila and Thielavia terrestris.</title>
        <authorList>
            <person name="Berka R.M."/>
            <person name="Grigoriev I.V."/>
            <person name="Otillar R."/>
            <person name="Salamov A."/>
            <person name="Grimwood J."/>
            <person name="Reid I."/>
            <person name="Ishmael N."/>
            <person name="John T."/>
            <person name="Darmond C."/>
            <person name="Moisan M.-C."/>
            <person name="Henrissat B."/>
            <person name="Coutinho P.M."/>
            <person name="Lombard V."/>
            <person name="Natvig D.O."/>
            <person name="Lindquist E."/>
            <person name="Schmutz J."/>
            <person name="Lucas S."/>
            <person name="Harris P."/>
            <person name="Powlowski J."/>
            <person name="Bellemare A."/>
            <person name="Taylor D."/>
            <person name="Butler G."/>
            <person name="de Vries R.P."/>
            <person name="Allijn I.E."/>
            <person name="van den Brink J."/>
            <person name="Ushinsky S."/>
            <person name="Storms R."/>
            <person name="Powell A.J."/>
            <person name="Paulsen I.T."/>
            <person name="Elbourne L.D.H."/>
            <person name="Baker S.E."/>
            <person name="Magnuson J."/>
            <person name="LaBoissiere S."/>
            <person name="Clutterbuck A.J."/>
            <person name="Martinez D."/>
            <person name="Wogulis M."/>
            <person name="de Leon A.L."/>
            <person name="Rey M.W."/>
            <person name="Tsang A."/>
        </authorList>
    </citation>
    <scope>NUCLEOTIDE SEQUENCE [LARGE SCALE GENOMIC DNA]</scope>
    <source>
        <strain evidence="4">ATCC 42464 / BCRC 31852 / DSM 1799</strain>
    </source>
</reference>
<keyword evidence="2" id="KW-0732">Signal</keyword>
<dbReference type="VEuPathDB" id="FungiDB:MYCTH_2308984"/>
<dbReference type="EMBL" id="CP003006">
    <property type="protein sequence ID" value="AEO60114.1"/>
    <property type="molecule type" value="Genomic_DNA"/>
</dbReference>
<sequence length="389" mass="43482">MTSLTVLLLFFVSLTVATIAGRLRRLLPRQRPISSSRAGSRDVVEVMGSSSAKDGAGREESKASVRWEPRIEPLDDFVWDATPPLKLRPIKPTYHITMALQNSTPADLIVMDRNYHDRVMSRRKLIDERQSAVMGAIPSGYTAVRELYSYLLGTYLPRRYPTMFSLVRPSSGPSEVVFRNKVTGRSLPLVPPPSEASTMLRALGETVEDDMFLLLREPDGGEHRAVAFVCCHPSGFDPSEKLGKRLAEIHSPVPAYSKIGASMERYFARLEVGKSVKRMNWAVQTHPNLYAPSGNHVHVGEDVKEDEEIDVEKARFRVELQTLTRLPETQAILFSFKTYLYTLDEIKADGLGPQLADAIEGLKTGNAPGMWVYKGCVRWGKAVCAYLRT</sequence>
<feature type="chain" id="PRO_5003436405" evidence="2">
    <location>
        <begin position="21"/>
        <end position="389"/>
    </location>
</feature>
<feature type="region of interest" description="Disordered" evidence="1">
    <location>
        <begin position="38"/>
        <end position="65"/>
    </location>
</feature>
<feature type="signal peptide" evidence="2">
    <location>
        <begin position="1"/>
        <end position="20"/>
    </location>
</feature>
<dbReference type="AlphaFoldDB" id="G2QKK8"/>
<evidence type="ECO:0000313" key="4">
    <source>
        <dbReference type="Proteomes" id="UP000007322"/>
    </source>
</evidence>
<organism evidence="3 4">
    <name type="scientific">Thermothelomyces thermophilus (strain ATCC 42464 / BCRC 31852 / DSM 1799)</name>
    <name type="common">Sporotrichum thermophile</name>
    <dbReference type="NCBI Taxonomy" id="573729"/>
    <lineage>
        <taxon>Eukaryota</taxon>
        <taxon>Fungi</taxon>
        <taxon>Dikarya</taxon>
        <taxon>Ascomycota</taxon>
        <taxon>Pezizomycotina</taxon>
        <taxon>Sordariomycetes</taxon>
        <taxon>Sordariomycetidae</taxon>
        <taxon>Sordariales</taxon>
        <taxon>Chaetomiaceae</taxon>
        <taxon>Thermothelomyces</taxon>
    </lineage>
</organism>
<proteinExistence type="predicted"/>
<dbReference type="Pfam" id="PF11927">
    <property type="entry name" value="HODM_asu-like"/>
    <property type="match status" value="1"/>
</dbReference>
<gene>
    <name evidence="3" type="ORF">MYCTH_2308984</name>
</gene>
<accession>G2QKK8</accession>
<feature type="compositionally biased region" description="Basic and acidic residues" evidence="1">
    <location>
        <begin position="55"/>
        <end position="65"/>
    </location>
</feature>
<evidence type="ECO:0000313" key="3">
    <source>
        <dbReference type="EMBL" id="AEO60114.1"/>
    </source>
</evidence>
<evidence type="ECO:0000256" key="1">
    <source>
        <dbReference type="SAM" id="MobiDB-lite"/>
    </source>
</evidence>
<dbReference type="Proteomes" id="UP000007322">
    <property type="component" value="Chromosome 5"/>
</dbReference>
<dbReference type="eggNOG" id="ENOG502RZ1N">
    <property type="taxonomic scope" value="Eukaryota"/>
</dbReference>
<dbReference type="OrthoDB" id="5043642at2759"/>
<dbReference type="InParanoid" id="G2QKK8"/>
<keyword evidence="4" id="KW-1185">Reference proteome</keyword>
<dbReference type="KEGG" id="mtm:MYCTH_2308984"/>